<dbReference type="CDD" id="cd16894">
    <property type="entry name" value="MltD-like"/>
    <property type="match status" value="1"/>
</dbReference>
<dbReference type="PROSITE" id="PS51257">
    <property type="entry name" value="PROKAR_LIPOPROTEIN"/>
    <property type="match status" value="1"/>
</dbReference>
<dbReference type="PANTHER" id="PTHR33734:SF22">
    <property type="entry name" value="MEMBRANE-BOUND LYTIC MUREIN TRANSGLYCOSYLASE D"/>
    <property type="match status" value="1"/>
</dbReference>
<protein>
    <submittedName>
        <fullName evidence="2">Membrane-bound lytic murein transglycosylase D</fullName>
        <ecNumber evidence="2">3.2.1.-</ecNumber>
    </submittedName>
</protein>
<dbReference type="Gene3D" id="1.10.530.10">
    <property type="match status" value="1"/>
</dbReference>
<feature type="domain" description="LysM" evidence="1">
    <location>
        <begin position="493"/>
        <end position="537"/>
    </location>
</feature>
<name>A0A1W1DYF1_9ZZZZ</name>
<gene>
    <name evidence="2" type="ORF">MNB_SUP05-SYMBIONT-4-49</name>
</gene>
<dbReference type="GO" id="GO:0000270">
    <property type="term" value="P:peptidoglycan metabolic process"/>
    <property type="evidence" value="ECO:0007669"/>
    <property type="project" value="InterPro"/>
</dbReference>
<proteinExistence type="predicted"/>
<dbReference type="PROSITE" id="PS00922">
    <property type="entry name" value="TRANSGLYCOSYLASE"/>
    <property type="match status" value="1"/>
</dbReference>
<dbReference type="InterPro" id="IPR023346">
    <property type="entry name" value="Lysozyme-like_dom_sf"/>
</dbReference>
<dbReference type="GO" id="GO:0008932">
    <property type="term" value="F:lytic endotransglycosylase activity"/>
    <property type="evidence" value="ECO:0007669"/>
    <property type="project" value="TreeGrafter"/>
</dbReference>
<dbReference type="Pfam" id="PF01464">
    <property type="entry name" value="SLT"/>
    <property type="match status" value="1"/>
</dbReference>
<dbReference type="InterPro" id="IPR000189">
    <property type="entry name" value="Transglyc_AS"/>
</dbReference>
<dbReference type="Pfam" id="PF01476">
    <property type="entry name" value="LysM"/>
    <property type="match status" value="3"/>
</dbReference>
<feature type="domain" description="LysM" evidence="1">
    <location>
        <begin position="423"/>
        <end position="468"/>
    </location>
</feature>
<dbReference type="GO" id="GO:0016020">
    <property type="term" value="C:membrane"/>
    <property type="evidence" value="ECO:0007669"/>
    <property type="project" value="InterPro"/>
</dbReference>
<evidence type="ECO:0000259" key="1">
    <source>
        <dbReference type="PROSITE" id="PS51782"/>
    </source>
</evidence>
<dbReference type="InterPro" id="IPR036779">
    <property type="entry name" value="LysM_dom_sf"/>
</dbReference>
<dbReference type="EMBL" id="FPHY01000093">
    <property type="protein sequence ID" value="SFV86628.1"/>
    <property type="molecule type" value="Genomic_DNA"/>
</dbReference>
<dbReference type="InterPro" id="IPR008258">
    <property type="entry name" value="Transglycosylase_SLT_dom_1"/>
</dbReference>
<dbReference type="CDD" id="cd00118">
    <property type="entry name" value="LysM"/>
    <property type="match status" value="3"/>
</dbReference>
<organism evidence="2">
    <name type="scientific">hydrothermal vent metagenome</name>
    <dbReference type="NCBI Taxonomy" id="652676"/>
    <lineage>
        <taxon>unclassified sequences</taxon>
        <taxon>metagenomes</taxon>
        <taxon>ecological metagenomes</taxon>
    </lineage>
</organism>
<keyword evidence="2" id="KW-0326">Glycosidase</keyword>
<dbReference type="SUPFAM" id="SSF54106">
    <property type="entry name" value="LysM domain"/>
    <property type="match status" value="3"/>
</dbReference>
<dbReference type="AlphaFoldDB" id="A0A1W1DYF1"/>
<dbReference type="SUPFAM" id="SSF53955">
    <property type="entry name" value="Lysozyme-like"/>
    <property type="match status" value="1"/>
</dbReference>
<sequence>MCWGLKILKVAVILSLLLSGCSTQGGVEQNTGCAESAKSTIKIAHKKPTKLKAPVKKAIKIVQPTLPLYSKVGEKDLWRYISKGNTLKTRNQKDLFWHIKWFKENPAYLTRVTKRAGPYLHLIVQEVEKAGLPVELALLPIIESAYYPFSYSHGTASGLWQFIPDTGKLYGLKQNYWVDERRSVIRSTRAAVTYLKNLHTLFKGDWLLAIASYNSGPGRVQRAVKKNKAKGKKADFWNISLPAETRGYVPRLLAVVELIKNPQKYGQTIAPVANKPQLESVFVYSQLDLSLISEWTGLSLDEIYMFNPDLNRWATPDTPRYELLLPIEKVAGFKKARASYPKQKQLSYKHYTVNSGDSLNKLAKKFNSSVAYIKSINNIKGTYIKAGQKIIIPIPRKAKDYYSLSKEQRRVQRFNSRKYGKKITHKVAKGESLWVISNRYDVPVDSIIKWNHLSNSIKGLQIGKKLVIWQVQKAKASKLKHLTKVGVDIKRTLYYRIRSGDNLSVIAHKFEVRVSQLRKWNKLPKNKPLKIGRKLKIIKPIVK</sequence>
<dbReference type="InterPro" id="IPR018392">
    <property type="entry name" value="LysM"/>
</dbReference>
<dbReference type="Gene3D" id="3.10.350.10">
    <property type="entry name" value="LysM domain"/>
    <property type="match status" value="3"/>
</dbReference>
<feature type="domain" description="LysM" evidence="1">
    <location>
        <begin position="349"/>
        <end position="392"/>
    </location>
</feature>
<dbReference type="SMART" id="SM00257">
    <property type="entry name" value="LysM"/>
    <property type="match status" value="3"/>
</dbReference>
<dbReference type="PANTHER" id="PTHR33734">
    <property type="entry name" value="LYSM DOMAIN-CONTAINING GPI-ANCHORED PROTEIN 2"/>
    <property type="match status" value="1"/>
</dbReference>
<dbReference type="GO" id="GO:0016798">
    <property type="term" value="F:hydrolase activity, acting on glycosyl bonds"/>
    <property type="evidence" value="ECO:0007669"/>
    <property type="project" value="UniProtKB-KW"/>
</dbReference>
<evidence type="ECO:0000313" key="2">
    <source>
        <dbReference type="EMBL" id="SFV86628.1"/>
    </source>
</evidence>
<keyword evidence="2" id="KW-0378">Hydrolase</keyword>
<dbReference type="EC" id="3.2.1.-" evidence="2"/>
<dbReference type="PROSITE" id="PS51782">
    <property type="entry name" value="LYSM"/>
    <property type="match status" value="3"/>
</dbReference>
<accession>A0A1W1DYF1</accession>
<reference evidence="2" key="1">
    <citation type="submission" date="2016-10" db="EMBL/GenBank/DDBJ databases">
        <authorList>
            <person name="de Groot N.N."/>
        </authorList>
    </citation>
    <scope>NUCLEOTIDE SEQUENCE</scope>
</reference>